<evidence type="ECO:0000313" key="1">
    <source>
        <dbReference type="EMBL" id="MBA1835232.1"/>
    </source>
</evidence>
<protein>
    <recommendedName>
        <fullName evidence="3">Peptidase S9 prolyl oligopeptidase catalytic domain-containing protein</fullName>
    </recommendedName>
</protein>
<dbReference type="EMBL" id="JABFEE010000005">
    <property type="protein sequence ID" value="MBA1835232.1"/>
    <property type="molecule type" value="Genomic_DNA"/>
</dbReference>
<gene>
    <name evidence="1" type="ORF">HMC16_05775</name>
</gene>
<evidence type="ECO:0008006" key="3">
    <source>
        <dbReference type="Google" id="ProtNLM"/>
    </source>
</evidence>
<comment type="caution">
    <text evidence="1">The sequence shown here is derived from an EMBL/GenBank/DDBJ whole genome shotgun (WGS) entry which is preliminary data.</text>
</comment>
<proteinExistence type="predicted"/>
<accession>A0A838CK24</accession>
<organism evidence="1 2">
    <name type="scientific">Corynebacterium wankanglinii</name>
    <dbReference type="NCBI Taxonomy" id="2735136"/>
    <lineage>
        <taxon>Bacteria</taxon>
        <taxon>Bacillati</taxon>
        <taxon>Actinomycetota</taxon>
        <taxon>Actinomycetes</taxon>
        <taxon>Mycobacteriales</taxon>
        <taxon>Corynebacteriaceae</taxon>
        <taxon>Corynebacterium</taxon>
    </lineage>
</organism>
<evidence type="ECO:0000313" key="2">
    <source>
        <dbReference type="Proteomes" id="UP000581408"/>
    </source>
</evidence>
<name>A0A838CK24_9CORY</name>
<sequence>MSNLEKVLSLGQLIAEPEETSTGTNFRVTIDNDGVSVPVLLHLKNLSRTEQLVVTYNGAVSRSKAPDGVVFQRSSWLDDFSTDVIQISDPSLPEHRRLALGWGQFRKDIWAFDAYIGVISLLRDRFALAGPGDTVHYGSSAGGFQALIASGKDRGSRAVVNNPQVDWSRYGAQFVNALLRDVFEGASIDEVRSVEPWRLNALEFYKEIEYVPKVEMLFNAGSSGDFTAQIQPVISELQSMHVLASTPNISLTFYHHEPSGHNPLSRAATIKAIESHVRAIRNE</sequence>
<dbReference type="AlphaFoldDB" id="A0A838CK24"/>
<reference evidence="1 2" key="1">
    <citation type="submission" date="2020-05" db="EMBL/GenBank/DDBJ databases">
        <title>Descriptions of Corynebacterium xxxx sp. nov., Corynebacterium yyyy sp. nov. and Corynebacterium zzzz sp. nov.</title>
        <authorList>
            <person name="Zhang G."/>
        </authorList>
    </citation>
    <scope>NUCLEOTIDE SEQUENCE [LARGE SCALE GENOMIC DNA]</scope>
    <source>
        <strain evidence="2">zg-915</strain>
    </source>
</reference>
<dbReference type="InterPro" id="IPR029058">
    <property type="entry name" value="AB_hydrolase_fold"/>
</dbReference>
<dbReference type="SUPFAM" id="SSF53474">
    <property type="entry name" value="alpha/beta-Hydrolases"/>
    <property type="match status" value="1"/>
</dbReference>
<dbReference type="Proteomes" id="UP000581408">
    <property type="component" value="Unassembled WGS sequence"/>
</dbReference>
<dbReference type="RefSeq" id="WP_181194629.1">
    <property type="nucleotide sequence ID" value="NZ_JABFEE010000005.1"/>
</dbReference>